<gene>
    <name evidence="2" type="ORF">DMN91_012207</name>
</gene>
<comment type="caution">
    <text evidence="2">The sequence shown here is derived from an EMBL/GenBank/DDBJ whole genome shotgun (WGS) entry which is preliminary data.</text>
</comment>
<dbReference type="EMBL" id="QOIP01000013">
    <property type="protein sequence ID" value="RLU15213.1"/>
    <property type="molecule type" value="Genomic_DNA"/>
</dbReference>
<dbReference type="Proteomes" id="UP000279307">
    <property type="component" value="Chromosome 13"/>
</dbReference>
<dbReference type="Pfam" id="PF02037">
    <property type="entry name" value="SAP"/>
    <property type="match status" value="1"/>
</dbReference>
<sequence>MLRDRGLSTVGNKADLLLRLRQNDPEALDAGVGNDSVGEEVHVVEEDATDRPGTSGNTAHEEDLTLARQKMLEVVPQVNTAAI</sequence>
<dbReference type="PROSITE" id="PS50800">
    <property type="entry name" value="SAP"/>
    <property type="match status" value="1"/>
</dbReference>
<reference evidence="2" key="2">
    <citation type="submission" date="2018-07" db="EMBL/GenBank/DDBJ databases">
        <authorList>
            <person name="Mckenzie S.K."/>
            <person name="Kronauer D.J.C."/>
        </authorList>
    </citation>
    <scope>NUCLEOTIDE SEQUENCE</scope>
    <source>
        <strain evidence="2">Clonal line C1</strain>
    </source>
</reference>
<dbReference type="InterPro" id="IPR036361">
    <property type="entry name" value="SAP_dom_sf"/>
</dbReference>
<dbReference type="AlphaFoldDB" id="A0A3L8D5C4"/>
<proteinExistence type="predicted"/>
<name>A0A3L8D5C4_OOCBI</name>
<organism evidence="2">
    <name type="scientific">Ooceraea biroi</name>
    <name type="common">Clonal raider ant</name>
    <name type="synonym">Cerapachys biroi</name>
    <dbReference type="NCBI Taxonomy" id="2015173"/>
    <lineage>
        <taxon>Eukaryota</taxon>
        <taxon>Metazoa</taxon>
        <taxon>Ecdysozoa</taxon>
        <taxon>Arthropoda</taxon>
        <taxon>Hexapoda</taxon>
        <taxon>Insecta</taxon>
        <taxon>Pterygota</taxon>
        <taxon>Neoptera</taxon>
        <taxon>Endopterygota</taxon>
        <taxon>Hymenoptera</taxon>
        <taxon>Apocrita</taxon>
        <taxon>Aculeata</taxon>
        <taxon>Formicoidea</taxon>
        <taxon>Formicidae</taxon>
        <taxon>Dorylinae</taxon>
        <taxon>Ooceraea</taxon>
    </lineage>
</organism>
<protein>
    <recommendedName>
        <fullName evidence="1">SAP domain-containing protein</fullName>
    </recommendedName>
</protein>
<feature type="domain" description="SAP" evidence="1">
    <location>
        <begin position="1"/>
        <end position="24"/>
    </location>
</feature>
<reference evidence="2" key="1">
    <citation type="journal article" date="2018" name="Genome Res.">
        <title>The genomic architecture and molecular evolution of ant odorant receptors.</title>
        <authorList>
            <person name="McKenzie S.K."/>
            <person name="Kronauer D.J.C."/>
        </authorList>
    </citation>
    <scope>NUCLEOTIDE SEQUENCE [LARGE SCALE GENOMIC DNA]</scope>
    <source>
        <strain evidence="2">Clonal line C1</strain>
    </source>
</reference>
<accession>A0A3L8D5C4</accession>
<dbReference type="Gene3D" id="1.10.720.30">
    <property type="entry name" value="SAP domain"/>
    <property type="match status" value="1"/>
</dbReference>
<evidence type="ECO:0000259" key="1">
    <source>
        <dbReference type="PROSITE" id="PS50800"/>
    </source>
</evidence>
<evidence type="ECO:0000313" key="2">
    <source>
        <dbReference type="EMBL" id="RLU15213.1"/>
    </source>
</evidence>
<dbReference type="InterPro" id="IPR003034">
    <property type="entry name" value="SAP_dom"/>
</dbReference>